<dbReference type="Proteomes" id="UP000241848">
    <property type="component" value="Unassembled WGS sequence"/>
</dbReference>
<proteinExistence type="predicted"/>
<dbReference type="AlphaFoldDB" id="A0A2T2WH47"/>
<gene>
    <name evidence="1" type="ORF">C7B45_10500</name>
</gene>
<dbReference type="Gene3D" id="3.90.1710.10">
    <property type="entry name" value="Enterococcus faecalis V583 domain"/>
    <property type="match status" value="1"/>
</dbReference>
<sequence>MLFGLNGNDRKVQMLDAANREVVEAMQSADPVLVDVRSAKSVLPELKSPLVLHAGPPLPFEKMTGPAQGALIGVALYEKWASTPEQARAMLERGEIALDSCHHHNAVGPMAGATSGSMPVLVVQDASSGRTAYAILNEGIGAVLRFGAYNDEVQDRLTWFEEEFGPTLSAALRHAGGVPLKPIMSKALLMGDEMHQRNAAASLMFFQALMPHLVATATGDRLLRAVNFLGQTDQFFLNLAMAAGKIIGDAGQAVNGGSIVTAMCRNGVEFGLRVSGLGNSWWTGPVNRPQGMYFAGYGPEDGNPDIGDSAILETIGLGGMALPAAPAVIGFVGSGSFEDAQEIFQRERGIVVGTQPSFQIPTLDGQAALLGIDVRLVVSSGVLPLINTGIAHRVAGIGQIGAGTVSPPLVAFEQAAKALAGTLAP</sequence>
<dbReference type="Gene3D" id="1.10.10.660">
    <property type="entry name" value="conserved protein of unknown function from Enterococcus faecalis V583"/>
    <property type="match status" value="1"/>
</dbReference>
<dbReference type="Pfam" id="PF06545">
    <property type="entry name" value="AllG"/>
    <property type="match status" value="1"/>
</dbReference>
<protein>
    <recommendedName>
        <fullName evidence="3">DUF1116 domain-containing protein</fullName>
    </recommendedName>
</protein>
<accession>A0A2T2WH47</accession>
<evidence type="ECO:0000313" key="2">
    <source>
        <dbReference type="Proteomes" id="UP000241848"/>
    </source>
</evidence>
<evidence type="ECO:0000313" key="1">
    <source>
        <dbReference type="EMBL" id="PSR21550.1"/>
    </source>
</evidence>
<organism evidence="1 2">
    <name type="scientific">Sulfobacillus acidophilus</name>
    <dbReference type="NCBI Taxonomy" id="53633"/>
    <lineage>
        <taxon>Bacteria</taxon>
        <taxon>Bacillati</taxon>
        <taxon>Bacillota</taxon>
        <taxon>Clostridia</taxon>
        <taxon>Eubacteriales</taxon>
        <taxon>Clostridiales Family XVII. Incertae Sedis</taxon>
        <taxon>Sulfobacillus</taxon>
    </lineage>
</organism>
<dbReference type="EMBL" id="PXYV01000032">
    <property type="protein sequence ID" value="PSR21550.1"/>
    <property type="molecule type" value="Genomic_DNA"/>
</dbReference>
<evidence type="ECO:0008006" key="3">
    <source>
        <dbReference type="Google" id="ProtNLM"/>
    </source>
</evidence>
<name>A0A2T2WH47_9FIRM</name>
<dbReference type="Gene3D" id="3.90.1700.10">
    <property type="entry name" value="v583 domain like"/>
    <property type="match status" value="1"/>
</dbReference>
<reference evidence="1 2" key="1">
    <citation type="journal article" date="2014" name="BMC Genomics">
        <title>Comparison of environmental and isolate Sulfobacillus genomes reveals diverse carbon, sulfur, nitrogen, and hydrogen metabolisms.</title>
        <authorList>
            <person name="Justice N.B."/>
            <person name="Norman A."/>
            <person name="Brown C.T."/>
            <person name="Singh A."/>
            <person name="Thomas B.C."/>
            <person name="Banfield J.F."/>
        </authorList>
    </citation>
    <scope>NUCLEOTIDE SEQUENCE [LARGE SCALE GENOMIC DNA]</scope>
    <source>
        <strain evidence="1">AMDSBA3</strain>
    </source>
</reference>
<dbReference type="InterPro" id="IPR009499">
    <property type="entry name" value="AllG-like"/>
</dbReference>
<comment type="caution">
    <text evidence="1">The sequence shown here is derived from an EMBL/GenBank/DDBJ whole genome shotgun (WGS) entry which is preliminary data.</text>
</comment>
<dbReference type="InterPro" id="IPR024033">
    <property type="entry name" value="OXTCase_su_AllG_h-dom"/>
</dbReference>